<evidence type="ECO:0000256" key="5">
    <source>
        <dbReference type="ARBA" id="ARBA00023136"/>
    </source>
</evidence>
<gene>
    <name evidence="10" type="ORF">Ari01nite_82090</name>
</gene>
<organism evidence="10 11">
    <name type="scientific">Paractinoplanes rishiriensis</name>
    <dbReference type="NCBI Taxonomy" id="1050105"/>
    <lineage>
        <taxon>Bacteria</taxon>
        <taxon>Bacillati</taxon>
        <taxon>Actinomycetota</taxon>
        <taxon>Actinomycetes</taxon>
        <taxon>Micromonosporales</taxon>
        <taxon>Micromonosporaceae</taxon>
        <taxon>Paractinoplanes</taxon>
    </lineage>
</organism>
<protein>
    <recommendedName>
        <fullName evidence="12">Permease</fullName>
    </recommendedName>
</protein>
<evidence type="ECO:0000256" key="4">
    <source>
        <dbReference type="ARBA" id="ARBA00022989"/>
    </source>
</evidence>
<keyword evidence="3 7" id="KW-0812">Transmembrane</keyword>
<evidence type="ECO:0000313" key="10">
    <source>
        <dbReference type="EMBL" id="GIF00745.1"/>
    </source>
</evidence>
<feature type="transmembrane region" description="Helical" evidence="7">
    <location>
        <begin position="339"/>
        <end position="367"/>
    </location>
</feature>
<dbReference type="RefSeq" id="WP_203788840.1">
    <property type="nucleotide sequence ID" value="NZ_BOMV01000089.1"/>
</dbReference>
<evidence type="ECO:0000256" key="1">
    <source>
        <dbReference type="ARBA" id="ARBA00004651"/>
    </source>
</evidence>
<dbReference type="Proteomes" id="UP000636960">
    <property type="component" value="Unassembled WGS sequence"/>
</dbReference>
<keyword evidence="4 7" id="KW-1133">Transmembrane helix</keyword>
<feature type="transmembrane region" description="Helical" evidence="7">
    <location>
        <begin position="387"/>
        <end position="409"/>
    </location>
</feature>
<evidence type="ECO:0000256" key="2">
    <source>
        <dbReference type="ARBA" id="ARBA00022475"/>
    </source>
</evidence>
<proteinExistence type="inferred from homology"/>
<evidence type="ECO:0000256" key="6">
    <source>
        <dbReference type="ARBA" id="ARBA00038076"/>
    </source>
</evidence>
<sequence>MGRILVICRLALRDLRKRPGEAALLLLAIAAATTTLSLGLMLRGVTDEPYHSTRAATAGPDVQVGLAPRPGATVDPAQLARLAGEPGVTASSGPYPYTQRRVTTDGLSVHAWLQGRDTRSAPVDAPSLTAGDWAAPGGAVLEASFAGAIGAEVGDRIDIGGRPFTVAGVAVSAAATPYPKFCLSPCFWGSAHPAIPEPPDGTARPGNVTKPRTAGAGQEGFFIGPAGLIWLTEADTQALAADRPLGYLLNLRLADPDAAPAFAAAHVAAGDTTAMAPVTWQDIQGANAWVFEAKRFSLLVGSWLLVLLALASIVVLVGGRMADQVRRVGLLKAVGATPALVAAVLLAEHLVIAVLAAGTGLTAGRLLAPLLTEPGAGLLGRADPAPFTPATIALVMAAAVGIAALATFVPAVRAARTGTIEALADSARPPTRNGRLIALSARLPVPLLLGIRIAARRPRRTWLSVFAVAVTVTGIVSALAVRANRFAEAAPGADPRIAVTQGLLVVTLMLTVQAIVNTICLTWATTLDTRRPAALARALGATPAQVSAGLSAAQLLPALAGALLGVAGGLGLAQILDDDPLAVPPLWQLTAVLLGTVSVIAICTAVPARFGASRPAGEILQST</sequence>
<feature type="transmembrane region" description="Helical" evidence="7">
    <location>
        <begin position="587"/>
        <end position="606"/>
    </location>
</feature>
<feature type="transmembrane region" description="Helical" evidence="7">
    <location>
        <begin position="555"/>
        <end position="575"/>
    </location>
</feature>
<dbReference type="EMBL" id="BOMV01000089">
    <property type="protein sequence ID" value="GIF00745.1"/>
    <property type="molecule type" value="Genomic_DNA"/>
</dbReference>
<dbReference type="GO" id="GO:0005886">
    <property type="term" value="C:plasma membrane"/>
    <property type="evidence" value="ECO:0007669"/>
    <property type="project" value="UniProtKB-SubCell"/>
</dbReference>
<accession>A0A919K8R3</accession>
<dbReference type="Pfam" id="PF02687">
    <property type="entry name" value="FtsX"/>
    <property type="match status" value="2"/>
</dbReference>
<keyword evidence="11" id="KW-1185">Reference proteome</keyword>
<dbReference type="PANTHER" id="PTHR30572">
    <property type="entry name" value="MEMBRANE COMPONENT OF TRANSPORTER-RELATED"/>
    <property type="match status" value="1"/>
</dbReference>
<evidence type="ECO:0000256" key="3">
    <source>
        <dbReference type="ARBA" id="ARBA00022692"/>
    </source>
</evidence>
<dbReference type="InterPro" id="IPR003838">
    <property type="entry name" value="ABC3_permease_C"/>
</dbReference>
<feature type="domain" description="MacB-like periplasmic core" evidence="9">
    <location>
        <begin position="25"/>
        <end position="170"/>
    </location>
</feature>
<evidence type="ECO:0000313" key="11">
    <source>
        <dbReference type="Proteomes" id="UP000636960"/>
    </source>
</evidence>
<dbReference type="AlphaFoldDB" id="A0A919K8R3"/>
<dbReference type="InterPro" id="IPR025857">
    <property type="entry name" value="MacB_PCD"/>
</dbReference>
<evidence type="ECO:0000259" key="9">
    <source>
        <dbReference type="Pfam" id="PF12704"/>
    </source>
</evidence>
<feature type="domain" description="ABC3 transporter permease C-terminal" evidence="8">
    <location>
        <begin position="505"/>
        <end position="608"/>
    </location>
</feature>
<comment type="subcellular location">
    <subcellularLocation>
        <location evidence="1">Cell membrane</location>
        <topology evidence="1">Multi-pass membrane protein</topology>
    </subcellularLocation>
</comment>
<dbReference type="Pfam" id="PF12704">
    <property type="entry name" value="MacB_PCD"/>
    <property type="match status" value="1"/>
</dbReference>
<evidence type="ECO:0000259" key="8">
    <source>
        <dbReference type="Pfam" id="PF02687"/>
    </source>
</evidence>
<feature type="transmembrane region" description="Helical" evidence="7">
    <location>
        <begin position="462"/>
        <end position="483"/>
    </location>
</feature>
<feature type="domain" description="ABC3 transporter permease C-terminal" evidence="8">
    <location>
        <begin position="301"/>
        <end position="417"/>
    </location>
</feature>
<dbReference type="PANTHER" id="PTHR30572:SF4">
    <property type="entry name" value="ABC TRANSPORTER PERMEASE YTRF"/>
    <property type="match status" value="1"/>
</dbReference>
<dbReference type="GO" id="GO:0022857">
    <property type="term" value="F:transmembrane transporter activity"/>
    <property type="evidence" value="ECO:0007669"/>
    <property type="project" value="TreeGrafter"/>
</dbReference>
<keyword evidence="2" id="KW-1003">Cell membrane</keyword>
<reference evidence="10" key="1">
    <citation type="submission" date="2021-01" db="EMBL/GenBank/DDBJ databases">
        <title>Whole genome shotgun sequence of Actinoplanes rishiriensis NBRC 108556.</title>
        <authorList>
            <person name="Komaki H."/>
            <person name="Tamura T."/>
        </authorList>
    </citation>
    <scope>NUCLEOTIDE SEQUENCE</scope>
    <source>
        <strain evidence="10">NBRC 108556</strain>
    </source>
</reference>
<dbReference type="InterPro" id="IPR050250">
    <property type="entry name" value="Macrolide_Exporter_MacB"/>
</dbReference>
<evidence type="ECO:0000256" key="7">
    <source>
        <dbReference type="SAM" id="Phobius"/>
    </source>
</evidence>
<comment type="caution">
    <text evidence="10">The sequence shown here is derived from an EMBL/GenBank/DDBJ whole genome shotgun (WGS) entry which is preliminary data.</text>
</comment>
<feature type="transmembrane region" description="Helical" evidence="7">
    <location>
        <begin position="21"/>
        <end position="42"/>
    </location>
</feature>
<evidence type="ECO:0008006" key="12">
    <source>
        <dbReference type="Google" id="ProtNLM"/>
    </source>
</evidence>
<name>A0A919K8R3_9ACTN</name>
<feature type="transmembrane region" description="Helical" evidence="7">
    <location>
        <begin position="296"/>
        <end position="318"/>
    </location>
</feature>
<comment type="similarity">
    <text evidence="6">Belongs to the ABC-4 integral membrane protein family.</text>
</comment>
<keyword evidence="5 7" id="KW-0472">Membrane</keyword>
<feature type="transmembrane region" description="Helical" evidence="7">
    <location>
        <begin position="503"/>
        <end position="524"/>
    </location>
</feature>